<feature type="domain" description="Response regulatory" evidence="3">
    <location>
        <begin position="3"/>
        <end position="118"/>
    </location>
</feature>
<proteinExistence type="predicted"/>
<reference evidence="4 5" key="1">
    <citation type="submission" date="2023-07" db="EMBL/GenBank/DDBJ databases">
        <title>Genomic Encyclopedia of Type Strains, Phase IV (KMG-IV): sequencing the most valuable type-strain genomes for metagenomic binning, comparative biology and taxonomic classification.</title>
        <authorList>
            <person name="Goeker M."/>
        </authorList>
    </citation>
    <scope>NUCLEOTIDE SEQUENCE [LARGE SCALE GENOMIC DNA]</scope>
    <source>
        <strain evidence="4 5">DSM 102814</strain>
    </source>
</reference>
<evidence type="ECO:0000256" key="2">
    <source>
        <dbReference type="PROSITE-ProRule" id="PRU00169"/>
    </source>
</evidence>
<dbReference type="InterPro" id="IPR001789">
    <property type="entry name" value="Sig_transdc_resp-reg_receiver"/>
</dbReference>
<dbReference type="Proteomes" id="UP001257659">
    <property type="component" value="Unassembled WGS sequence"/>
</dbReference>
<dbReference type="InterPro" id="IPR011006">
    <property type="entry name" value="CheY-like_superfamily"/>
</dbReference>
<keyword evidence="1 2" id="KW-0597">Phosphoprotein</keyword>
<name>A0ABU1K633_9FLAO</name>
<protein>
    <submittedName>
        <fullName evidence="4">DNA-binding response OmpR family regulator</fullName>
    </submittedName>
</protein>
<dbReference type="PANTHER" id="PTHR44591">
    <property type="entry name" value="STRESS RESPONSE REGULATOR PROTEIN 1"/>
    <property type="match status" value="1"/>
</dbReference>
<gene>
    <name evidence="4" type="ORF">GGR31_001715</name>
</gene>
<sequence>MKRILAIDDEKLTLYPLGKSLGNEGYNFKGLTNSSKAREVIDEFEPELLIVDYNMPLVSGLDIIRYVRLEKKSNIPVMVLSGNYQEESIMKAFELGVNDYLKKPIGLKEILARVQKILGENYKPIAQDNSATIEKNYIGLVIPFHNDEALLQSEVFLNFIKKSTGYYFCFANNGSTDKTLELLKEIRKGREEYIIIYNFKKKIEKSEAIRLSVLYLSRLNLGFIGYLQPWFIPQHKELKTISSDLDYYKNKVILGIPKTPRINYSVFFKTLFKLLTGSSFQNMNIGFYVTDKKLADIIFRQSFLSGRFFDIEGLIRLRENVGKKDFEKIRVRKIIALQNEIEKNQVSFNREIRLLKDFARVFSSYKSGKQADIKANFEDKFPKYPNTIIE</sequence>
<dbReference type="InterPro" id="IPR050595">
    <property type="entry name" value="Bact_response_regulator"/>
</dbReference>
<dbReference type="PANTHER" id="PTHR44591:SF3">
    <property type="entry name" value="RESPONSE REGULATORY DOMAIN-CONTAINING PROTEIN"/>
    <property type="match status" value="1"/>
</dbReference>
<dbReference type="GO" id="GO:0003677">
    <property type="term" value="F:DNA binding"/>
    <property type="evidence" value="ECO:0007669"/>
    <property type="project" value="UniProtKB-KW"/>
</dbReference>
<dbReference type="Gene3D" id="3.40.50.2300">
    <property type="match status" value="1"/>
</dbReference>
<dbReference type="RefSeq" id="WP_309728090.1">
    <property type="nucleotide sequence ID" value="NZ_JAVDQA010000004.1"/>
</dbReference>
<feature type="modified residue" description="4-aspartylphosphate" evidence="2">
    <location>
        <position position="52"/>
    </location>
</feature>
<organism evidence="4 5">
    <name type="scientific">Mesonia maritima</name>
    <dbReference type="NCBI Taxonomy" id="1793873"/>
    <lineage>
        <taxon>Bacteria</taxon>
        <taxon>Pseudomonadati</taxon>
        <taxon>Bacteroidota</taxon>
        <taxon>Flavobacteriia</taxon>
        <taxon>Flavobacteriales</taxon>
        <taxon>Flavobacteriaceae</taxon>
        <taxon>Mesonia</taxon>
    </lineage>
</organism>
<accession>A0ABU1K633</accession>
<evidence type="ECO:0000256" key="1">
    <source>
        <dbReference type="ARBA" id="ARBA00022553"/>
    </source>
</evidence>
<dbReference type="Pfam" id="PF00072">
    <property type="entry name" value="Response_reg"/>
    <property type="match status" value="1"/>
</dbReference>
<keyword evidence="5" id="KW-1185">Reference proteome</keyword>
<dbReference type="EMBL" id="JAVDQA010000004">
    <property type="protein sequence ID" value="MDR6301068.1"/>
    <property type="molecule type" value="Genomic_DNA"/>
</dbReference>
<dbReference type="SUPFAM" id="SSF52172">
    <property type="entry name" value="CheY-like"/>
    <property type="match status" value="1"/>
</dbReference>
<keyword evidence="4" id="KW-0238">DNA-binding</keyword>
<evidence type="ECO:0000259" key="3">
    <source>
        <dbReference type="PROSITE" id="PS50110"/>
    </source>
</evidence>
<comment type="caution">
    <text evidence="4">The sequence shown here is derived from an EMBL/GenBank/DDBJ whole genome shotgun (WGS) entry which is preliminary data.</text>
</comment>
<evidence type="ECO:0000313" key="4">
    <source>
        <dbReference type="EMBL" id="MDR6301068.1"/>
    </source>
</evidence>
<dbReference type="SMART" id="SM00448">
    <property type="entry name" value="REC"/>
    <property type="match status" value="1"/>
</dbReference>
<dbReference type="PROSITE" id="PS50110">
    <property type="entry name" value="RESPONSE_REGULATORY"/>
    <property type="match status" value="1"/>
</dbReference>
<evidence type="ECO:0000313" key="5">
    <source>
        <dbReference type="Proteomes" id="UP001257659"/>
    </source>
</evidence>